<dbReference type="AlphaFoldDB" id="A0A517NA78"/>
<dbReference type="OrthoDB" id="9795554at2"/>
<dbReference type="CDD" id="cd08987">
    <property type="entry name" value="GH62"/>
    <property type="match status" value="1"/>
</dbReference>
<keyword evidence="4" id="KW-0964">Secreted</keyword>
<evidence type="ECO:0000256" key="6">
    <source>
        <dbReference type="ARBA" id="ARBA00022801"/>
    </source>
</evidence>
<evidence type="ECO:0000256" key="2">
    <source>
        <dbReference type="ARBA" id="ARBA00004613"/>
    </source>
</evidence>
<keyword evidence="10" id="KW-1185">Reference proteome</keyword>
<protein>
    <recommendedName>
        <fullName evidence="3">non-reducing end alpha-L-arabinofuranosidase</fullName>
        <ecNumber evidence="3">3.2.1.55</ecNumber>
    </recommendedName>
</protein>
<keyword evidence="6 9" id="KW-0378">Hydrolase</keyword>
<dbReference type="Gene3D" id="2.115.10.20">
    <property type="entry name" value="Glycosyl hydrolase domain, family 43"/>
    <property type="match status" value="1"/>
</dbReference>
<dbReference type="KEGG" id="rlc:K227x_24230"/>
<evidence type="ECO:0000256" key="4">
    <source>
        <dbReference type="ARBA" id="ARBA00022525"/>
    </source>
</evidence>
<dbReference type="GO" id="GO:0046556">
    <property type="term" value="F:alpha-L-arabinofuranosidase activity"/>
    <property type="evidence" value="ECO:0007669"/>
    <property type="project" value="UniProtKB-EC"/>
</dbReference>
<accession>A0A517NA78</accession>
<organism evidence="9 10">
    <name type="scientific">Rubripirellula lacrimiformis</name>
    <dbReference type="NCBI Taxonomy" id="1930273"/>
    <lineage>
        <taxon>Bacteria</taxon>
        <taxon>Pseudomonadati</taxon>
        <taxon>Planctomycetota</taxon>
        <taxon>Planctomycetia</taxon>
        <taxon>Pirellulales</taxon>
        <taxon>Pirellulaceae</taxon>
        <taxon>Rubripirellula</taxon>
    </lineage>
</organism>
<evidence type="ECO:0000256" key="8">
    <source>
        <dbReference type="SAM" id="SignalP"/>
    </source>
</evidence>
<dbReference type="InterPro" id="IPR005193">
    <property type="entry name" value="GH62_arabinosidase"/>
</dbReference>
<reference evidence="9 10" key="1">
    <citation type="submission" date="2019-02" db="EMBL/GenBank/DDBJ databases">
        <title>Deep-cultivation of Planctomycetes and their phenomic and genomic characterization uncovers novel biology.</title>
        <authorList>
            <person name="Wiegand S."/>
            <person name="Jogler M."/>
            <person name="Boedeker C."/>
            <person name="Pinto D."/>
            <person name="Vollmers J."/>
            <person name="Rivas-Marin E."/>
            <person name="Kohn T."/>
            <person name="Peeters S.H."/>
            <person name="Heuer A."/>
            <person name="Rast P."/>
            <person name="Oberbeckmann S."/>
            <person name="Bunk B."/>
            <person name="Jeske O."/>
            <person name="Meyerdierks A."/>
            <person name="Storesund J.E."/>
            <person name="Kallscheuer N."/>
            <person name="Luecker S."/>
            <person name="Lage O.M."/>
            <person name="Pohl T."/>
            <person name="Merkel B.J."/>
            <person name="Hornburger P."/>
            <person name="Mueller R.-W."/>
            <person name="Bruemmer F."/>
            <person name="Labrenz M."/>
            <person name="Spormann A.M."/>
            <person name="Op den Camp H."/>
            <person name="Overmann J."/>
            <person name="Amann R."/>
            <person name="Jetten M.S.M."/>
            <person name="Mascher T."/>
            <person name="Medema M.H."/>
            <person name="Devos D.P."/>
            <person name="Kaster A.-K."/>
            <person name="Ovreas L."/>
            <person name="Rohde M."/>
            <person name="Galperin M.Y."/>
            <person name="Jogler C."/>
        </authorList>
    </citation>
    <scope>NUCLEOTIDE SEQUENCE [LARGE SCALE GENOMIC DNA]</scope>
    <source>
        <strain evidence="9 10">K22_7</strain>
    </source>
</reference>
<proteinExistence type="predicted"/>
<comment type="catalytic activity">
    <reaction evidence="1">
        <text>Hydrolysis of terminal non-reducing alpha-L-arabinofuranoside residues in alpha-L-arabinosides.</text>
        <dbReference type="EC" id="3.2.1.55"/>
    </reaction>
</comment>
<gene>
    <name evidence="9" type="primary">xynC</name>
    <name evidence="9" type="ORF">K227x_24230</name>
</gene>
<evidence type="ECO:0000313" key="10">
    <source>
        <dbReference type="Proteomes" id="UP000318538"/>
    </source>
</evidence>
<feature type="signal peptide" evidence="8">
    <location>
        <begin position="1"/>
        <end position="19"/>
    </location>
</feature>
<evidence type="ECO:0000256" key="7">
    <source>
        <dbReference type="ARBA" id="ARBA00023295"/>
    </source>
</evidence>
<dbReference type="PANTHER" id="PTHR40631:SF2">
    <property type="entry name" value="ALPHA-L-ARABINOFURANOSIDASE"/>
    <property type="match status" value="1"/>
</dbReference>
<comment type="subcellular location">
    <subcellularLocation>
        <location evidence="2">Secreted</location>
    </subcellularLocation>
</comment>
<evidence type="ECO:0000256" key="1">
    <source>
        <dbReference type="ARBA" id="ARBA00001462"/>
    </source>
</evidence>
<sequence precursor="true">MMARPLWLCVLGSVFAMLAAPRSASSQDVWSTGNFRWQVSAPLIRADADRLPPADPDPWIAVKDPSVVRYNNRWHVFCTLRNTGSGDGRIRIGYIAADDWANAGDSDWQLLDLTTGYHGAPQIFYFEPESTWYLIYQAEDASRGLRYGPCFSTNPDITNAAGWTRPQPMMTFAPGAKAGLDYWVICDQQRAHLFFTSLDGRMWRSETALDQFPANGWSAPVVALQTDIFEASHTYRIQNQSKYVSLIEAKDAKRRYFKAFVADRLDGKWRPLADSPQHPFASPVNMIDSEESWTDNYSHGELLRAGFDQNLEVAPDNVRFLFQGIDRRDASDDSYGQLPWQLGILTLKSP</sequence>
<dbReference type="Pfam" id="PF03664">
    <property type="entry name" value="Glyco_hydro_62"/>
    <property type="match status" value="1"/>
</dbReference>
<dbReference type="Proteomes" id="UP000318538">
    <property type="component" value="Chromosome"/>
</dbReference>
<dbReference type="EMBL" id="CP036525">
    <property type="protein sequence ID" value="QDT04037.1"/>
    <property type="molecule type" value="Genomic_DNA"/>
</dbReference>
<keyword evidence="5 8" id="KW-0732">Signal</keyword>
<dbReference type="RefSeq" id="WP_145169579.1">
    <property type="nucleotide sequence ID" value="NZ_CP036525.1"/>
</dbReference>
<dbReference type="EC" id="3.2.1.55" evidence="3"/>
<dbReference type="GO" id="GO:0046373">
    <property type="term" value="P:L-arabinose metabolic process"/>
    <property type="evidence" value="ECO:0007669"/>
    <property type="project" value="InterPro"/>
</dbReference>
<dbReference type="InterPro" id="IPR023296">
    <property type="entry name" value="Glyco_hydro_beta-prop_sf"/>
</dbReference>
<dbReference type="GO" id="GO:0005576">
    <property type="term" value="C:extracellular region"/>
    <property type="evidence" value="ECO:0007669"/>
    <property type="project" value="UniProtKB-SubCell"/>
</dbReference>
<dbReference type="PANTHER" id="PTHR40631">
    <property type="entry name" value="ALPHA-L-ARABINOFURANOSIDASE AXHA-2-RELATED"/>
    <property type="match status" value="1"/>
</dbReference>
<evidence type="ECO:0000256" key="5">
    <source>
        <dbReference type="ARBA" id="ARBA00022729"/>
    </source>
</evidence>
<name>A0A517NA78_9BACT</name>
<evidence type="ECO:0000313" key="9">
    <source>
        <dbReference type="EMBL" id="QDT04037.1"/>
    </source>
</evidence>
<evidence type="ECO:0000256" key="3">
    <source>
        <dbReference type="ARBA" id="ARBA00012670"/>
    </source>
</evidence>
<keyword evidence="7 9" id="KW-0326">Glycosidase</keyword>
<dbReference type="SUPFAM" id="SSF75005">
    <property type="entry name" value="Arabinanase/levansucrase/invertase"/>
    <property type="match status" value="1"/>
</dbReference>
<feature type="chain" id="PRO_5021855358" description="non-reducing end alpha-L-arabinofuranosidase" evidence="8">
    <location>
        <begin position="20"/>
        <end position="350"/>
    </location>
</feature>